<evidence type="ECO:0000313" key="1">
    <source>
        <dbReference type="EMBL" id="TKA10138.1"/>
    </source>
</evidence>
<organism evidence="1 2">
    <name type="scientific">Actinacidiphila oryziradicis</name>
    <dbReference type="NCBI Taxonomy" id="2571141"/>
    <lineage>
        <taxon>Bacteria</taxon>
        <taxon>Bacillati</taxon>
        <taxon>Actinomycetota</taxon>
        <taxon>Actinomycetes</taxon>
        <taxon>Kitasatosporales</taxon>
        <taxon>Streptomycetaceae</taxon>
        <taxon>Actinacidiphila</taxon>
    </lineage>
</organism>
<evidence type="ECO:0000313" key="2">
    <source>
        <dbReference type="Proteomes" id="UP000305778"/>
    </source>
</evidence>
<protein>
    <recommendedName>
        <fullName evidence="3">PIN domain-containing protein</fullName>
    </recommendedName>
</protein>
<dbReference type="AlphaFoldDB" id="A0A4U0SM57"/>
<dbReference type="OrthoDB" id="3292949at2"/>
<dbReference type="RefSeq" id="WP_136724953.1">
    <property type="nucleotide sequence ID" value="NZ_SUMC01000016.1"/>
</dbReference>
<evidence type="ECO:0008006" key="3">
    <source>
        <dbReference type="Google" id="ProtNLM"/>
    </source>
</evidence>
<dbReference type="Proteomes" id="UP000305778">
    <property type="component" value="Unassembled WGS sequence"/>
</dbReference>
<comment type="caution">
    <text evidence="1">The sequence shown here is derived from an EMBL/GenBank/DDBJ whole genome shotgun (WGS) entry which is preliminary data.</text>
</comment>
<gene>
    <name evidence="1" type="ORF">FCI23_18185</name>
</gene>
<proteinExistence type="predicted"/>
<dbReference type="EMBL" id="SUMC01000016">
    <property type="protein sequence ID" value="TKA10138.1"/>
    <property type="molecule type" value="Genomic_DNA"/>
</dbReference>
<sequence length="112" mass="12270">MFALSEEGPRCVVWEEQPTVLTQRLPLSRLTVEPLTKDLARRASDLLKSAGLHGHKYAIDAVVTATAITTSDKPARILTSDPDDLEKLLGKCLDRSSLERGADNSKVKVFPV</sequence>
<reference evidence="1 2" key="1">
    <citation type="submission" date="2019-04" db="EMBL/GenBank/DDBJ databases">
        <title>Streptomyces oryziradicis sp. nov., a novel actinomycete isolated from rhizosphere soil of rice (Oryza sativa L.).</title>
        <authorList>
            <person name="Li C."/>
        </authorList>
    </citation>
    <scope>NUCLEOTIDE SEQUENCE [LARGE SCALE GENOMIC DNA]</scope>
    <source>
        <strain evidence="1 2">NEAU-C40</strain>
    </source>
</reference>
<accession>A0A4U0SM57</accession>
<name>A0A4U0SM57_9ACTN</name>
<keyword evidence="2" id="KW-1185">Reference proteome</keyword>